<gene>
    <name evidence="8" type="ORF">BECKTUN1418D_GA0071000_107414</name>
    <name evidence="6" type="ORF">BECKTUN1418E_GA0071001_10023</name>
    <name evidence="7" type="ORF">BECKTUN1418F_GA0071002_10022</name>
</gene>
<evidence type="ECO:0000313" key="7">
    <source>
        <dbReference type="EMBL" id="VFK51389.1"/>
    </source>
</evidence>
<dbReference type="GO" id="GO:0004623">
    <property type="term" value="F:phospholipase A2 activity"/>
    <property type="evidence" value="ECO:0007669"/>
    <property type="project" value="TreeGrafter"/>
</dbReference>
<dbReference type="Gene3D" id="3.90.1720.10">
    <property type="entry name" value="endopeptidase domain like (from Nostoc punctiforme)"/>
    <property type="match status" value="1"/>
</dbReference>
<evidence type="ECO:0000256" key="3">
    <source>
        <dbReference type="ARBA" id="ARBA00023098"/>
    </source>
</evidence>
<sequence length="254" mass="27282">MPKGDHLIVYRGTYLHHGLDLGDGLVMQYGSKAGETNARVEIVRREMFSQGNLVKVLDKPAAYSPSEIIERANRRLGEQNYSLISGNCEHFVNWCRTGESKSWQVDWVCEKTVSSATKLAANYAARTVVKSSTKATVKTMTRGVTPWLLVADGAQLATEFVTTQMGVREEKAETAGQIVGVGTSVGIGTAMGGPIGALVGVGLWAVGEVVGKRISSYLLRGLEGSASTLSTTTQNTEEIPPVGCNDTDRLPDKF</sequence>
<organism evidence="7">
    <name type="scientific">Candidatus Kentrum sp. TUN</name>
    <dbReference type="NCBI Taxonomy" id="2126343"/>
    <lineage>
        <taxon>Bacteria</taxon>
        <taxon>Pseudomonadati</taxon>
        <taxon>Pseudomonadota</taxon>
        <taxon>Gammaproteobacteria</taxon>
        <taxon>Candidatus Kentrum</taxon>
    </lineage>
</organism>
<name>A0A450ZC74_9GAMM</name>
<protein>
    <submittedName>
        <fullName evidence="7">Lecithin retinol acyltransferase</fullName>
    </submittedName>
</protein>
<evidence type="ECO:0000259" key="5">
    <source>
        <dbReference type="PROSITE" id="PS51934"/>
    </source>
</evidence>
<evidence type="ECO:0000256" key="4">
    <source>
        <dbReference type="SAM" id="MobiDB-lite"/>
    </source>
</evidence>
<dbReference type="GO" id="GO:0008970">
    <property type="term" value="F:phospholipase A1 activity"/>
    <property type="evidence" value="ECO:0007669"/>
    <property type="project" value="TreeGrafter"/>
</dbReference>
<dbReference type="EMBL" id="CAADFX010000074">
    <property type="protein sequence ID" value="VFK58042.1"/>
    <property type="molecule type" value="Genomic_DNA"/>
</dbReference>
<dbReference type="PANTHER" id="PTHR13943:SF77">
    <property type="entry name" value="LRAT DOMAIN-CONTAINING PROTEIN"/>
    <property type="match status" value="1"/>
</dbReference>
<evidence type="ECO:0000256" key="2">
    <source>
        <dbReference type="ARBA" id="ARBA00022801"/>
    </source>
</evidence>
<dbReference type="GO" id="GO:0005737">
    <property type="term" value="C:cytoplasm"/>
    <property type="evidence" value="ECO:0007669"/>
    <property type="project" value="TreeGrafter"/>
</dbReference>
<dbReference type="InterPro" id="IPR007053">
    <property type="entry name" value="LRAT_dom"/>
</dbReference>
<keyword evidence="3" id="KW-0443">Lipid metabolism</keyword>
<evidence type="ECO:0000256" key="1">
    <source>
        <dbReference type="ARBA" id="ARBA00022679"/>
    </source>
</evidence>
<feature type="domain" description="LRAT" evidence="5">
    <location>
        <begin position="6"/>
        <end position="104"/>
    </location>
</feature>
<evidence type="ECO:0000313" key="8">
    <source>
        <dbReference type="EMBL" id="VFK58042.1"/>
    </source>
</evidence>
<dbReference type="PANTHER" id="PTHR13943">
    <property type="entry name" value="HRAS-LIKE SUPPRESSOR - RELATED"/>
    <property type="match status" value="1"/>
</dbReference>
<keyword evidence="1 7" id="KW-0808">Transferase</keyword>
<reference evidence="7" key="1">
    <citation type="submission" date="2019-02" db="EMBL/GenBank/DDBJ databases">
        <authorList>
            <person name="Gruber-Vodicka R. H."/>
            <person name="Seah K. B. B."/>
        </authorList>
    </citation>
    <scope>NUCLEOTIDE SEQUENCE</scope>
    <source>
        <strain evidence="8">BECK_BY1</strain>
        <strain evidence="6">BECK_BY2</strain>
        <strain evidence="7">BECK_BY3</strain>
    </source>
</reference>
<dbReference type="GO" id="GO:0070292">
    <property type="term" value="P:N-acylphosphatidylethanolamine metabolic process"/>
    <property type="evidence" value="ECO:0007669"/>
    <property type="project" value="TreeGrafter"/>
</dbReference>
<dbReference type="PROSITE" id="PS51934">
    <property type="entry name" value="LRAT"/>
    <property type="match status" value="1"/>
</dbReference>
<dbReference type="GO" id="GO:0016410">
    <property type="term" value="F:N-acyltransferase activity"/>
    <property type="evidence" value="ECO:0007669"/>
    <property type="project" value="TreeGrafter"/>
</dbReference>
<keyword evidence="7" id="KW-0012">Acyltransferase</keyword>
<accession>A0A450ZC74</accession>
<evidence type="ECO:0000313" key="6">
    <source>
        <dbReference type="EMBL" id="VFK50279.1"/>
    </source>
</evidence>
<dbReference type="AlphaFoldDB" id="A0A450ZC74"/>
<dbReference type="EMBL" id="CAADFY010000002">
    <property type="protein sequence ID" value="VFK51389.1"/>
    <property type="molecule type" value="Genomic_DNA"/>
</dbReference>
<keyword evidence="2" id="KW-0378">Hydrolase</keyword>
<dbReference type="Pfam" id="PF04970">
    <property type="entry name" value="LRAT"/>
    <property type="match status" value="1"/>
</dbReference>
<proteinExistence type="predicted"/>
<feature type="region of interest" description="Disordered" evidence="4">
    <location>
        <begin position="229"/>
        <end position="254"/>
    </location>
</feature>
<dbReference type="EMBL" id="CAADFV010000002">
    <property type="protein sequence ID" value="VFK50279.1"/>
    <property type="molecule type" value="Genomic_DNA"/>
</dbReference>
<dbReference type="InterPro" id="IPR051496">
    <property type="entry name" value="H-rev107_PLA/AT"/>
</dbReference>